<dbReference type="PANTHER" id="PTHR39648">
    <property type="entry name" value="6-HYDROXYMETHYL-7,8-DIHYDROPTERIN PYROPHOSPHOKINASE"/>
    <property type="match status" value="1"/>
</dbReference>
<dbReference type="GO" id="GO:0005524">
    <property type="term" value="F:ATP binding"/>
    <property type="evidence" value="ECO:0007669"/>
    <property type="project" value="UniProtKB-UniRule"/>
</dbReference>
<dbReference type="Proteomes" id="UP000451471">
    <property type="component" value="Unassembled WGS sequence"/>
</dbReference>
<keyword evidence="1" id="KW-0418">Kinase</keyword>
<dbReference type="GO" id="GO:0016301">
    <property type="term" value="F:kinase activity"/>
    <property type="evidence" value="ECO:0007669"/>
    <property type="project" value="UniProtKB-KW"/>
</dbReference>
<keyword evidence="1" id="KW-0547">Nucleotide-binding</keyword>
<keyword evidence="4" id="KW-1185">Reference proteome</keyword>
<dbReference type="InterPro" id="IPR002826">
    <property type="entry name" value="MptE-like"/>
</dbReference>
<comment type="similarity">
    <text evidence="1">Belongs to the archaeal 6-HMPDK family.</text>
</comment>
<dbReference type="GO" id="GO:0003848">
    <property type="term" value="F:2-amino-4-hydroxy-6-hydroxymethyldihydropteridine diphosphokinase activity"/>
    <property type="evidence" value="ECO:0007669"/>
    <property type="project" value="UniProtKB-UniRule"/>
</dbReference>
<evidence type="ECO:0000259" key="2">
    <source>
        <dbReference type="Pfam" id="PF01973"/>
    </source>
</evidence>
<organism evidence="3 4">
    <name type="scientific">Halomarina oriensis</name>
    <dbReference type="NCBI Taxonomy" id="671145"/>
    <lineage>
        <taxon>Archaea</taxon>
        <taxon>Methanobacteriati</taxon>
        <taxon>Methanobacteriota</taxon>
        <taxon>Stenosarchaea group</taxon>
        <taxon>Halobacteria</taxon>
        <taxon>Halobacteriales</taxon>
        <taxon>Natronomonadaceae</taxon>
        <taxon>Halomarina</taxon>
    </lineage>
</organism>
<name>A0A6B0GF33_9EURY</name>
<feature type="domain" description="6-hydroxymethylpterin diphosphokinase MptE-like" evidence="2">
    <location>
        <begin position="44"/>
        <end position="182"/>
    </location>
</feature>
<dbReference type="EMBL" id="WSZK01000008">
    <property type="protein sequence ID" value="MWG33566.1"/>
    <property type="molecule type" value="Genomic_DNA"/>
</dbReference>
<keyword evidence="1" id="KW-0460">Magnesium</keyword>
<evidence type="ECO:0000313" key="4">
    <source>
        <dbReference type="Proteomes" id="UP000451471"/>
    </source>
</evidence>
<sequence>MRSSDWIPVYEAIVHEFGYDRTGDERVRDRLAALTTPFDHDRLPRFDGATVAVCGAAPNLTEDLPRASAADVVVAASTAADTCLDHGVTVDCMVTDLDKNPETAVELTRTGTPVAAHAHGDNLPLVEAYVPRMAAEWTLPTTQVEPVGPVENFGGFTDGDRAAFLADHFGADRLVFPGWEFDDPSVGPAKRRKLAWAERLLYWLERHRGERFGVLDGRRAGIDTSALPLE</sequence>
<gene>
    <name evidence="1" type="primary">mptE</name>
    <name evidence="3" type="ORF">GQS65_03510</name>
</gene>
<dbReference type="UniPathway" id="UPA00077">
    <property type="reaction ID" value="UER00155"/>
</dbReference>
<dbReference type="EC" id="2.7.6.3" evidence="1"/>
<keyword evidence="1" id="KW-0289">Folate biosynthesis</keyword>
<comment type="cofactor">
    <cofactor evidence="1">
        <name>Mg(2+)</name>
        <dbReference type="ChEBI" id="CHEBI:18420"/>
    </cofactor>
</comment>
<reference evidence="3 4" key="1">
    <citation type="submission" date="2019-12" db="EMBL/GenBank/DDBJ databases">
        <title>Halocatena pleomorpha gen. nov. sp. nov., an extremely halophilic archaeon of family Halobacteriaceae isolated from saltpan soil.</title>
        <authorList>
            <person name="Pal Y."/>
            <person name="Verma A."/>
            <person name="Krishnamurthi S."/>
            <person name="Kumar P."/>
        </authorList>
    </citation>
    <scope>NUCLEOTIDE SEQUENCE [LARGE SCALE GENOMIC DNA]</scope>
    <source>
        <strain evidence="3 4">JCM 16495</strain>
    </source>
</reference>
<accession>A0A6B0GF33</accession>
<proteinExistence type="inferred from homology"/>
<protein>
    <recommendedName>
        <fullName evidence="1">6-hydroxymethyl-7,8-dihydropterin pyrophosphokinase</fullName>
        <shortName evidence="1">HPPK</shortName>
        <ecNumber evidence="1">2.7.6.3</ecNumber>
    </recommendedName>
    <alternativeName>
        <fullName evidence="1">2-amino-4-hydroxy-6-hydroxymethyldihydropteridine pyrophosphokinase</fullName>
    </alternativeName>
    <alternativeName>
        <fullName evidence="1">6-hydroxymethyl-7,8-dihydropterin diphosphokinase</fullName>
        <shortName evidence="1">6-HMPDK</shortName>
    </alternativeName>
    <alternativeName>
        <fullName evidence="1">7,8-dihydro-6-hydroxymethylpterin diphosphokinase</fullName>
    </alternativeName>
    <alternativeName>
        <fullName evidence="1">7,8-dihydro-6-hydroxymethylpterin pyrophosphokinase</fullName>
        <shortName evidence="1">PPPK</shortName>
    </alternativeName>
</protein>
<dbReference type="GO" id="GO:0046656">
    <property type="term" value="P:folic acid biosynthetic process"/>
    <property type="evidence" value="ECO:0007669"/>
    <property type="project" value="UniProtKB-KW"/>
</dbReference>
<dbReference type="GO" id="GO:0000287">
    <property type="term" value="F:magnesium ion binding"/>
    <property type="evidence" value="ECO:0007669"/>
    <property type="project" value="UniProtKB-UniRule"/>
</dbReference>
<dbReference type="RefSeq" id="WP_158203291.1">
    <property type="nucleotide sequence ID" value="NZ_WSZK01000008.1"/>
</dbReference>
<evidence type="ECO:0000256" key="1">
    <source>
        <dbReference type="HAMAP-Rule" id="MF_02131"/>
    </source>
</evidence>
<comment type="pathway">
    <text evidence="1">Cofactor biosynthesis; tetrahydrofolate biosynthesis; 2-amino-4-hydroxy-6-hydroxymethyl-7,8-dihydropteridine diphosphate from 7,8-dihydroneopterin triphosphate: step 4/4.</text>
</comment>
<dbReference type="InterPro" id="IPR027510">
    <property type="entry name" value="HMPDK_MptE"/>
</dbReference>
<dbReference type="HAMAP" id="MF_02131">
    <property type="entry name" value="HMPDK_arch"/>
    <property type="match status" value="1"/>
</dbReference>
<dbReference type="Pfam" id="PF01973">
    <property type="entry name" value="MptE-like"/>
    <property type="match status" value="1"/>
</dbReference>
<dbReference type="GO" id="GO:0046654">
    <property type="term" value="P:tetrahydrofolate biosynthetic process"/>
    <property type="evidence" value="ECO:0007669"/>
    <property type="project" value="UniProtKB-UniRule"/>
</dbReference>
<keyword evidence="1" id="KW-0808">Transferase</keyword>
<keyword evidence="1" id="KW-0067">ATP-binding</keyword>
<dbReference type="PANTHER" id="PTHR39648:SF1">
    <property type="entry name" value="6-HYDROXYMETHYL-7,8-DIHYDROPTERIN PYROPHOSPHOKINASE"/>
    <property type="match status" value="1"/>
</dbReference>
<comment type="caution">
    <text evidence="3">The sequence shown here is derived from an EMBL/GenBank/DDBJ whole genome shotgun (WGS) entry which is preliminary data.</text>
</comment>
<comment type="catalytic activity">
    <reaction evidence="1">
        <text>6-hydroxymethyl-7,8-dihydropterin + ATP = (7,8-dihydropterin-6-yl)methyl diphosphate + AMP + H(+)</text>
        <dbReference type="Rhea" id="RHEA:11412"/>
        <dbReference type="ChEBI" id="CHEBI:15378"/>
        <dbReference type="ChEBI" id="CHEBI:30616"/>
        <dbReference type="ChEBI" id="CHEBI:44841"/>
        <dbReference type="ChEBI" id="CHEBI:72950"/>
        <dbReference type="ChEBI" id="CHEBI:456215"/>
        <dbReference type="EC" id="2.7.6.3"/>
    </reaction>
</comment>
<evidence type="ECO:0000313" key="3">
    <source>
        <dbReference type="EMBL" id="MWG33566.1"/>
    </source>
</evidence>
<comment type="function">
    <text evidence="1">Catalyzes the transfer of diphosphate from ATP to 6-hydroxymethyl-7,8-dihydropterin (6-HMD), leading to 6-hydroxymethyl-7,8-dihydropterin diphosphate (6-HMDP).</text>
</comment>
<dbReference type="AlphaFoldDB" id="A0A6B0GF33"/>
<dbReference type="OrthoDB" id="34207at2157"/>